<evidence type="ECO:0000313" key="11">
    <source>
        <dbReference type="Proteomes" id="UP000027135"/>
    </source>
</evidence>
<dbReference type="Gene3D" id="4.10.280.10">
    <property type="entry name" value="Helix-loop-helix DNA-binding domain"/>
    <property type="match status" value="1"/>
</dbReference>
<feature type="compositionally biased region" description="Basic residues" evidence="8">
    <location>
        <begin position="81"/>
        <end position="90"/>
    </location>
</feature>
<dbReference type="Proteomes" id="UP000027135">
    <property type="component" value="Unassembled WGS sequence"/>
</dbReference>
<evidence type="ECO:0000256" key="8">
    <source>
        <dbReference type="SAM" id="MobiDB-lite"/>
    </source>
</evidence>
<dbReference type="InterPro" id="IPR036638">
    <property type="entry name" value="HLH_DNA-bd_sf"/>
</dbReference>
<feature type="domain" description="BHLH" evidence="9">
    <location>
        <begin position="124"/>
        <end position="176"/>
    </location>
</feature>
<keyword evidence="6" id="KW-0804">Transcription</keyword>
<evidence type="ECO:0000313" key="10">
    <source>
        <dbReference type="EMBL" id="KDR10808.1"/>
    </source>
</evidence>
<sequence>MPANKFMIGVDSIYHEASSPDSGYDMEMSLLGLKMEREDQENVDEDTDEEDDDCEESFGDRREVERAKDTKTEGEVSNMAKQRHGNRKHDGHIGNGSGNRKKRYSRARSSRARSPTQVLRLKKHRRMKANDRERNRMHMLNEALDRLRCVLPTFPEDTKLTKIETLRFAHNYIWALSQTVHMIQQDSSSPNSTSASSSGNGVTLNVGSVTVSIGGDHGNMITSTTGSCAVAHQRRVTSAGQHQDSSNSRCSDWNIDQDSNCYSVFSGSDQSVDFIPQREDQCNLHHAPYHENHSAMTAIYECL</sequence>
<dbReference type="SUPFAM" id="SSF47459">
    <property type="entry name" value="HLH, helix-loop-helix DNA-binding domain"/>
    <property type="match status" value="1"/>
</dbReference>
<dbReference type="Pfam" id="PF00010">
    <property type="entry name" value="HLH"/>
    <property type="match status" value="1"/>
</dbReference>
<dbReference type="InterPro" id="IPR050359">
    <property type="entry name" value="bHLH_transcription_factors"/>
</dbReference>
<name>A0A067QN97_ZOONE</name>
<dbReference type="PANTHER" id="PTHR19290:SF163">
    <property type="entry name" value="BASIC HELIX-LOOP-HELIX NEURAL TRANSCRIPTION FACTOR TAP"/>
    <property type="match status" value="1"/>
</dbReference>
<dbReference type="GO" id="GO:0070888">
    <property type="term" value="F:E-box binding"/>
    <property type="evidence" value="ECO:0007669"/>
    <property type="project" value="TreeGrafter"/>
</dbReference>
<dbReference type="InterPro" id="IPR011598">
    <property type="entry name" value="bHLH_dom"/>
</dbReference>
<accession>A0A067QN97</accession>
<keyword evidence="2" id="KW-0221">Differentiation</keyword>
<keyword evidence="7" id="KW-0539">Nucleus</keyword>
<evidence type="ECO:0000256" key="3">
    <source>
        <dbReference type="ARBA" id="ARBA00022902"/>
    </source>
</evidence>
<dbReference type="GO" id="GO:0045944">
    <property type="term" value="P:positive regulation of transcription by RNA polymerase II"/>
    <property type="evidence" value="ECO:0007669"/>
    <property type="project" value="TreeGrafter"/>
</dbReference>
<evidence type="ECO:0000256" key="4">
    <source>
        <dbReference type="ARBA" id="ARBA00023015"/>
    </source>
</evidence>
<dbReference type="EMBL" id="KK853136">
    <property type="protein sequence ID" value="KDR10808.1"/>
    <property type="molecule type" value="Genomic_DNA"/>
</dbReference>
<keyword evidence="11" id="KW-1185">Reference proteome</keyword>
<keyword evidence="4" id="KW-0805">Transcription regulation</keyword>
<feature type="compositionally biased region" description="Acidic residues" evidence="8">
    <location>
        <begin position="38"/>
        <end position="57"/>
    </location>
</feature>
<evidence type="ECO:0000256" key="2">
    <source>
        <dbReference type="ARBA" id="ARBA00022782"/>
    </source>
</evidence>
<feature type="region of interest" description="Disordered" evidence="8">
    <location>
        <begin position="33"/>
        <end position="119"/>
    </location>
</feature>
<dbReference type="PANTHER" id="PTHR19290">
    <property type="entry name" value="BASIC HELIX-LOOP-HELIX PROTEIN NEUROGENIN-RELATED"/>
    <property type="match status" value="1"/>
</dbReference>
<reference evidence="10 11" key="1">
    <citation type="journal article" date="2014" name="Nat. Commun.">
        <title>Molecular traces of alternative social organization in a termite genome.</title>
        <authorList>
            <person name="Terrapon N."/>
            <person name="Li C."/>
            <person name="Robertson H.M."/>
            <person name="Ji L."/>
            <person name="Meng X."/>
            <person name="Booth W."/>
            <person name="Chen Z."/>
            <person name="Childers C.P."/>
            <person name="Glastad K.M."/>
            <person name="Gokhale K."/>
            <person name="Gowin J."/>
            <person name="Gronenberg W."/>
            <person name="Hermansen R.A."/>
            <person name="Hu H."/>
            <person name="Hunt B.G."/>
            <person name="Huylmans A.K."/>
            <person name="Khalil S.M."/>
            <person name="Mitchell R.D."/>
            <person name="Munoz-Torres M.C."/>
            <person name="Mustard J.A."/>
            <person name="Pan H."/>
            <person name="Reese J.T."/>
            <person name="Scharf M.E."/>
            <person name="Sun F."/>
            <person name="Vogel H."/>
            <person name="Xiao J."/>
            <person name="Yang W."/>
            <person name="Yang Z."/>
            <person name="Yang Z."/>
            <person name="Zhou J."/>
            <person name="Zhu J."/>
            <person name="Brent C.S."/>
            <person name="Elsik C.G."/>
            <person name="Goodisman M.A."/>
            <person name="Liberles D.A."/>
            <person name="Roe R.M."/>
            <person name="Vargo E.L."/>
            <person name="Vilcinskas A."/>
            <person name="Wang J."/>
            <person name="Bornberg-Bauer E."/>
            <person name="Korb J."/>
            <person name="Zhang G."/>
            <person name="Liebig J."/>
        </authorList>
    </citation>
    <scope>NUCLEOTIDE SEQUENCE [LARGE SCALE GENOMIC DNA]</scope>
    <source>
        <tissue evidence="10">Whole organism</tissue>
    </source>
</reference>
<dbReference type="InParanoid" id="A0A067QN97"/>
<dbReference type="GO" id="GO:0005634">
    <property type="term" value="C:nucleus"/>
    <property type="evidence" value="ECO:0007669"/>
    <property type="project" value="TreeGrafter"/>
</dbReference>
<protein>
    <submittedName>
        <fullName evidence="10">Neurogenin-2</fullName>
    </submittedName>
</protein>
<evidence type="ECO:0000256" key="1">
    <source>
        <dbReference type="ARBA" id="ARBA00022473"/>
    </source>
</evidence>
<keyword evidence="5" id="KW-0238">DNA-binding</keyword>
<dbReference type="PROSITE" id="PS50888">
    <property type="entry name" value="BHLH"/>
    <property type="match status" value="1"/>
</dbReference>
<dbReference type="STRING" id="136037.A0A067QN97"/>
<evidence type="ECO:0000256" key="5">
    <source>
        <dbReference type="ARBA" id="ARBA00023125"/>
    </source>
</evidence>
<dbReference type="GO" id="GO:0000981">
    <property type="term" value="F:DNA-binding transcription factor activity, RNA polymerase II-specific"/>
    <property type="evidence" value="ECO:0007669"/>
    <property type="project" value="TreeGrafter"/>
</dbReference>
<evidence type="ECO:0000256" key="7">
    <source>
        <dbReference type="ARBA" id="ARBA00023242"/>
    </source>
</evidence>
<dbReference type="AlphaFoldDB" id="A0A067QN97"/>
<dbReference type="SMART" id="SM00353">
    <property type="entry name" value="HLH"/>
    <property type="match status" value="1"/>
</dbReference>
<gene>
    <name evidence="10" type="ORF">L798_14901</name>
</gene>
<feature type="compositionally biased region" description="Basic residues" evidence="8">
    <location>
        <begin position="99"/>
        <end position="111"/>
    </location>
</feature>
<evidence type="ECO:0000256" key="6">
    <source>
        <dbReference type="ARBA" id="ARBA00023163"/>
    </source>
</evidence>
<dbReference type="CDD" id="cd11428">
    <property type="entry name" value="bHLH_TS_NGN"/>
    <property type="match status" value="1"/>
</dbReference>
<dbReference type="FunFam" id="4.10.280.10:FF:000006">
    <property type="entry name" value="Neurogenic differentiation factor"/>
    <property type="match status" value="1"/>
</dbReference>
<dbReference type="GO" id="GO:0046983">
    <property type="term" value="F:protein dimerization activity"/>
    <property type="evidence" value="ECO:0007669"/>
    <property type="project" value="InterPro"/>
</dbReference>
<evidence type="ECO:0000259" key="9">
    <source>
        <dbReference type="PROSITE" id="PS50888"/>
    </source>
</evidence>
<dbReference type="eggNOG" id="KOG3898">
    <property type="taxonomic scope" value="Eukaryota"/>
</dbReference>
<proteinExistence type="predicted"/>
<keyword evidence="3" id="KW-0524">Neurogenesis</keyword>
<feature type="compositionally biased region" description="Basic and acidic residues" evidence="8">
    <location>
        <begin position="58"/>
        <end position="74"/>
    </location>
</feature>
<organism evidence="10 11">
    <name type="scientific">Zootermopsis nevadensis</name>
    <name type="common">Dampwood termite</name>
    <dbReference type="NCBI Taxonomy" id="136037"/>
    <lineage>
        <taxon>Eukaryota</taxon>
        <taxon>Metazoa</taxon>
        <taxon>Ecdysozoa</taxon>
        <taxon>Arthropoda</taxon>
        <taxon>Hexapoda</taxon>
        <taxon>Insecta</taxon>
        <taxon>Pterygota</taxon>
        <taxon>Neoptera</taxon>
        <taxon>Polyneoptera</taxon>
        <taxon>Dictyoptera</taxon>
        <taxon>Blattodea</taxon>
        <taxon>Blattoidea</taxon>
        <taxon>Termitoidae</taxon>
        <taxon>Termopsidae</taxon>
        <taxon>Zootermopsis</taxon>
    </lineage>
</organism>
<dbReference type="GO" id="GO:0061564">
    <property type="term" value="P:axon development"/>
    <property type="evidence" value="ECO:0007669"/>
    <property type="project" value="TreeGrafter"/>
</dbReference>
<dbReference type="GO" id="GO:0007423">
    <property type="term" value="P:sensory organ development"/>
    <property type="evidence" value="ECO:0007669"/>
    <property type="project" value="TreeGrafter"/>
</dbReference>
<keyword evidence="1" id="KW-0217">Developmental protein</keyword>